<feature type="transmembrane region" description="Helical" evidence="4">
    <location>
        <begin position="165"/>
        <end position="187"/>
    </location>
</feature>
<feature type="transmembrane region" description="Helical" evidence="4">
    <location>
        <begin position="80"/>
        <end position="98"/>
    </location>
</feature>
<feature type="transmembrane region" description="Helical" evidence="4">
    <location>
        <begin position="376"/>
        <end position="395"/>
    </location>
</feature>
<reference evidence="6" key="1">
    <citation type="submission" date="2021-12" db="EMBL/GenBank/DDBJ databases">
        <authorList>
            <person name="Veyrier F.J."/>
        </authorList>
    </citation>
    <scope>NUCLEOTIDE SEQUENCE</scope>
    <source>
        <strain evidence="6">SAG 1488-6</strain>
    </source>
</reference>
<keyword evidence="2 4" id="KW-1133">Transmembrane helix</keyword>
<feature type="transmembrane region" description="Helical" evidence="4">
    <location>
        <begin position="309"/>
        <end position="330"/>
    </location>
</feature>
<dbReference type="InterPro" id="IPR036259">
    <property type="entry name" value="MFS_trans_sf"/>
</dbReference>
<evidence type="ECO:0000313" key="6">
    <source>
        <dbReference type="EMBL" id="UOO92825.1"/>
    </source>
</evidence>
<dbReference type="EMBL" id="CP091512">
    <property type="protein sequence ID" value="UOO92825.1"/>
    <property type="molecule type" value="Genomic_DNA"/>
</dbReference>
<feature type="transmembrane region" description="Helical" evidence="4">
    <location>
        <begin position="43"/>
        <end position="68"/>
    </location>
</feature>
<dbReference type="RefSeq" id="WP_019957158.1">
    <property type="nucleotide sequence ID" value="NZ_CP091512.1"/>
</dbReference>
<dbReference type="CDD" id="cd17355">
    <property type="entry name" value="MFS_YcxA_like"/>
    <property type="match status" value="1"/>
</dbReference>
<organism evidence="6 7">
    <name type="scientific">Vitreoscilla stercoraria</name>
    <dbReference type="NCBI Taxonomy" id="61"/>
    <lineage>
        <taxon>Bacteria</taxon>
        <taxon>Pseudomonadati</taxon>
        <taxon>Pseudomonadota</taxon>
        <taxon>Betaproteobacteria</taxon>
        <taxon>Neisseriales</taxon>
        <taxon>Neisseriaceae</taxon>
        <taxon>Vitreoscilla</taxon>
    </lineage>
</organism>
<evidence type="ECO:0000313" key="7">
    <source>
        <dbReference type="Proteomes" id="UP000832034"/>
    </source>
</evidence>
<evidence type="ECO:0000256" key="4">
    <source>
        <dbReference type="SAM" id="Phobius"/>
    </source>
</evidence>
<feature type="domain" description="Major facilitator superfamily (MFS) profile" evidence="5">
    <location>
        <begin position="11"/>
        <end position="400"/>
    </location>
</feature>
<name>A0ABY4EBN9_VITST</name>
<feature type="transmembrane region" description="Helical" evidence="4">
    <location>
        <begin position="286"/>
        <end position="303"/>
    </location>
</feature>
<accession>A0ABY4EBN9</accession>
<feature type="transmembrane region" description="Helical" evidence="4">
    <location>
        <begin position="104"/>
        <end position="128"/>
    </location>
</feature>
<evidence type="ECO:0000256" key="2">
    <source>
        <dbReference type="ARBA" id="ARBA00022989"/>
    </source>
</evidence>
<feature type="transmembrane region" description="Helical" evidence="4">
    <location>
        <begin position="342"/>
        <end position="364"/>
    </location>
</feature>
<dbReference type="PANTHER" id="PTHR11360">
    <property type="entry name" value="MONOCARBOXYLATE TRANSPORTER"/>
    <property type="match status" value="1"/>
</dbReference>
<feature type="transmembrane region" description="Helical" evidence="4">
    <location>
        <begin position="255"/>
        <end position="274"/>
    </location>
</feature>
<evidence type="ECO:0000256" key="3">
    <source>
        <dbReference type="ARBA" id="ARBA00023136"/>
    </source>
</evidence>
<feature type="transmembrane region" description="Helical" evidence="4">
    <location>
        <begin position="221"/>
        <end position="243"/>
    </location>
</feature>
<proteinExistence type="predicted"/>
<dbReference type="Gene3D" id="1.20.1250.20">
    <property type="entry name" value="MFS general substrate transporter like domains"/>
    <property type="match status" value="2"/>
</dbReference>
<dbReference type="SUPFAM" id="SSF103473">
    <property type="entry name" value="MFS general substrate transporter"/>
    <property type="match status" value="1"/>
</dbReference>
<keyword evidence="7" id="KW-1185">Reference proteome</keyword>
<keyword evidence="3 4" id="KW-0472">Membrane</keyword>
<dbReference type="InterPro" id="IPR020846">
    <property type="entry name" value="MFS_dom"/>
</dbReference>
<evidence type="ECO:0000256" key="1">
    <source>
        <dbReference type="ARBA" id="ARBA00022692"/>
    </source>
</evidence>
<dbReference type="Proteomes" id="UP000832034">
    <property type="component" value="Chromosome"/>
</dbReference>
<dbReference type="InterPro" id="IPR050327">
    <property type="entry name" value="Proton-linked_MCT"/>
</dbReference>
<reference evidence="6" key="2">
    <citation type="journal article" date="2022" name="Res Sq">
        <title>Evolution of multicellular longitudinally dividing oral cavity symbionts (Neisseriaceae).</title>
        <authorList>
            <person name="Nyongesa S."/>
            <person name="Weber P."/>
            <person name="Bernet E."/>
            <person name="Pullido F."/>
            <person name="Nieckarz M."/>
            <person name="Delaby M."/>
            <person name="Nieves C."/>
            <person name="Viehboeck T."/>
            <person name="Krause N."/>
            <person name="Rivera-Millot A."/>
            <person name="Nakamura A."/>
            <person name="Vischer N."/>
            <person name="VanNieuwenhze M."/>
            <person name="Brun Y."/>
            <person name="Cava F."/>
            <person name="Bulgheresi S."/>
            <person name="Veyrier F."/>
        </authorList>
    </citation>
    <scope>NUCLEOTIDE SEQUENCE</scope>
    <source>
        <strain evidence="6">SAG 1488-6</strain>
    </source>
</reference>
<sequence>MFSHASSSRSLWYMVLAATLLLLITMGVRNSLGLYVLPISEATSISIASISLALAIGQFLWGAIQPVAGAIADKFGPRPVLVFGMVVLLIGLVIPPLWPSEWGMMVGLGILSAIGSGIGSFSIMMGAVAQHITPQMRGNASGIMNAGSSLGQVVVSPLTQSLIKSIGWMQSMFAMAALTVATIPLLFAATRPYDKTQAATAATADGGLKQTVLSALRNRDYLLIHLGFFTCGFHIAFLVTHLPGEVAICGLNAQVAGWSLALIGLANVAGSLLAGRWVSRYRSKYILFWMYLARAVMVLWFINMPREPWVFYVLAVGLGFTFLATVPPTASLVGKLFGVRYLATLFGLTLFSHQVGGFLGAYLGGLSITEFGDYRWMWYADMVLAAVAALIHLPIREAKIEQTI</sequence>
<gene>
    <name evidence="6" type="ORF">LVJ81_01900</name>
</gene>
<dbReference type="PANTHER" id="PTHR11360:SF284">
    <property type="entry name" value="EG:103B4.3 PROTEIN-RELATED"/>
    <property type="match status" value="1"/>
</dbReference>
<evidence type="ECO:0000259" key="5">
    <source>
        <dbReference type="PROSITE" id="PS50850"/>
    </source>
</evidence>
<keyword evidence="1 4" id="KW-0812">Transmembrane</keyword>
<dbReference type="PROSITE" id="PS50850">
    <property type="entry name" value="MFS"/>
    <property type="match status" value="1"/>
</dbReference>
<protein>
    <submittedName>
        <fullName evidence="6">MFS transporter</fullName>
    </submittedName>
</protein>
<dbReference type="Pfam" id="PF07690">
    <property type="entry name" value="MFS_1"/>
    <property type="match status" value="2"/>
</dbReference>
<dbReference type="InterPro" id="IPR011701">
    <property type="entry name" value="MFS"/>
</dbReference>